<feature type="domain" description="EamA" evidence="8">
    <location>
        <begin position="146"/>
        <end position="280"/>
    </location>
</feature>
<feature type="transmembrane region" description="Helical" evidence="7">
    <location>
        <begin position="36"/>
        <end position="55"/>
    </location>
</feature>
<dbReference type="InterPro" id="IPR051258">
    <property type="entry name" value="Diverse_Substrate_Transporter"/>
</dbReference>
<feature type="transmembrane region" description="Helical" evidence="7">
    <location>
        <begin position="263"/>
        <end position="283"/>
    </location>
</feature>
<evidence type="ECO:0000256" key="6">
    <source>
        <dbReference type="ARBA" id="ARBA00023136"/>
    </source>
</evidence>
<evidence type="ECO:0000256" key="5">
    <source>
        <dbReference type="ARBA" id="ARBA00022989"/>
    </source>
</evidence>
<feature type="domain" description="EamA" evidence="8">
    <location>
        <begin position="11"/>
        <end position="137"/>
    </location>
</feature>
<evidence type="ECO:0000256" key="3">
    <source>
        <dbReference type="ARBA" id="ARBA00022475"/>
    </source>
</evidence>
<feature type="transmembrane region" description="Helical" evidence="7">
    <location>
        <begin position="93"/>
        <end position="113"/>
    </location>
</feature>
<dbReference type="SUPFAM" id="SSF103481">
    <property type="entry name" value="Multidrug resistance efflux transporter EmrE"/>
    <property type="match status" value="2"/>
</dbReference>
<dbReference type="EMBL" id="JBIACJ010000007">
    <property type="protein sequence ID" value="MFE8697537.1"/>
    <property type="molecule type" value="Genomic_DNA"/>
</dbReference>
<keyword evidence="6 7" id="KW-0472">Membrane</keyword>
<accession>A0ABW6K1T6</accession>
<sequence>MVMTQRQANWILATVSMAWGASYIFMKLCVDEIPPITIVALRFGIAFIVMLAIFFKKIIHVNTKTLIYSAIVGTLLCGIFIALMYGVKSTTASTAGFLTSTTVILVPVLQTFITHKLPSQKIVWGILIVTTGLALLIIGDDFNLASGSLYCLLAALLYAIHIIVTNRFVREVDALQLGIYQLGFATTYAIILTLLLETPVLPGDAIHWFAILGLALICSAYGFVMQPIAQQYTTPESAGFLFSLEPIFSAILAFIFLHENMGLQGYFGALLILTGVLIANSISKKQRQMRITKEIGKVAEDRH</sequence>
<dbReference type="InterPro" id="IPR037185">
    <property type="entry name" value="EmrE-like"/>
</dbReference>
<evidence type="ECO:0000256" key="2">
    <source>
        <dbReference type="ARBA" id="ARBA00007362"/>
    </source>
</evidence>
<dbReference type="PANTHER" id="PTHR42920">
    <property type="entry name" value="OS03G0707200 PROTEIN-RELATED"/>
    <property type="match status" value="1"/>
</dbReference>
<keyword evidence="10" id="KW-1185">Reference proteome</keyword>
<organism evidence="9 10">
    <name type="scientific">Cytobacillus mangrovibacter</name>
    <dbReference type="NCBI Taxonomy" id="3299024"/>
    <lineage>
        <taxon>Bacteria</taxon>
        <taxon>Bacillati</taxon>
        <taxon>Bacillota</taxon>
        <taxon>Bacilli</taxon>
        <taxon>Bacillales</taxon>
        <taxon>Bacillaceae</taxon>
        <taxon>Cytobacillus</taxon>
    </lineage>
</organism>
<feature type="transmembrane region" description="Helical" evidence="7">
    <location>
        <begin position="145"/>
        <end position="165"/>
    </location>
</feature>
<feature type="transmembrane region" description="Helical" evidence="7">
    <location>
        <begin position="237"/>
        <end position="257"/>
    </location>
</feature>
<dbReference type="Proteomes" id="UP001601058">
    <property type="component" value="Unassembled WGS sequence"/>
</dbReference>
<evidence type="ECO:0000256" key="7">
    <source>
        <dbReference type="SAM" id="Phobius"/>
    </source>
</evidence>
<dbReference type="InterPro" id="IPR000620">
    <property type="entry name" value="EamA_dom"/>
</dbReference>
<comment type="similarity">
    <text evidence="2">Belongs to the EamA transporter family.</text>
</comment>
<keyword evidence="3" id="KW-1003">Cell membrane</keyword>
<comment type="subcellular location">
    <subcellularLocation>
        <location evidence="1">Cell membrane</location>
        <topology evidence="1">Multi-pass membrane protein</topology>
    </subcellularLocation>
</comment>
<evidence type="ECO:0000259" key="8">
    <source>
        <dbReference type="Pfam" id="PF00892"/>
    </source>
</evidence>
<evidence type="ECO:0000256" key="1">
    <source>
        <dbReference type="ARBA" id="ARBA00004651"/>
    </source>
</evidence>
<dbReference type="RefSeq" id="WP_389220906.1">
    <property type="nucleotide sequence ID" value="NZ_JBIACJ010000007.1"/>
</dbReference>
<protein>
    <submittedName>
        <fullName evidence="9">DMT family transporter</fullName>
    </submittedName>
</protein>
<keyword evidence="4 7" id="KW-0812">Transmembrane</keyword>
<comment type="caution">
    <text evidence="9">The sequence shown here is derived from an EMBL/GenBank/DDBJ whole genome shotgun (WGS) entry which is preliminary data.</text>
</comment>
<dbReference type="Pfam" id="PF00892">
    <property type="entry name" value="EamA"/>
    <property type="match status" value="2"/>
</dbReference>
<evidence type="ECO:0000313" key="9">
    <source>
        <dbReference type="EMBL" id="MFE8697537.1"/>
    </source>
</evidence>
<evidence type="ECO:0000313" key="10">
    <source>
        <dbReference type="Proteomes" id="UP001601058"/>
    </source>
</evidence>
<proteinExistence type="inferred from homology"/>
<feature type="transmembrane region" description="Helical" evidence="7">
    <location>
        <begin position="177"/>
        <end position="196"/>
    </location>
</feature>
<dbReference type="PANTHER" id="PTHR42920:SF5">
    <property type="entry name" value="EAMA DOMAIN-CONTAINING PROTEIN"/>
    <property type="match status" value="1"/>
</dbReference>
<feature type="transmembrane region" description="Helical" evidence="7">
    <location>
        <begin position="208"/>
        <end position="225"/>
    </location>
</feature>
<reference evidence="9 10" key="1">
    <citation type="submission" date="2024-08" db="EMBL/GenBank/DDBJ databases">
        <title>Two novel Cytobacillus novel species.</title>
        <authorList>
            <person name="Liu G."/>
        </authorList>
    </citation>
    <scope>NUCLEOTIDE SEQUENCE [LARGE SCALE GENOMIC DNA]</scope>
    <source>
        <strain evidence="9 10">FJAT-53684</strain>
    </source>
</reference>
<feature type="transmembrane region" description="Helical" evidence="7">
    <location>
        <begin position="122"/>
        <end position="139"/>
    </location>
</feature>
<gene>
    <name evidence="9" type="ORF">ACFYKT_14435</name>
</gene>
<name>A0ABW6K1T6_9BACI</name>
<feature type="transmembrane region" description="Helical" evidence="7">
    <location>
        <begin position="67"/>
        <end position="87"/>
    </location>
</feature>
<keyword evidence="5 7" id="KW-1133">Transmembrane helix</keyword>
<evidence type="ECO:0000256" key="4">
    <source>
        <dbReference type="ARBA" id="ARBA00022692"/>
    </source>
</evidence>